<organism evidence="1 2">
    <name type="scientific">Corchorus capsularis</name>
    <name type="common">Jute</name>
    <dbReference type="NCBI Taxonomy" id="210143"/>
    <lineage>
        <taxon>Eukaryota</taxon>
        <taxon>Viridiplantae</taxon>
        <taxon>Streptophyta</taxon>
        <taxon>Embryophyta</taxon>
        <taxon>Tracheophyta</taxon>
        <taxon>Spermatophyta</taxon>
        <taxon>Magnoliopsida</taxon>
        <taxon>eudicotyledons</taxon>
        <taxon>Gunneridae</taxon>
        <taxon>Pentapetalae</taxon>
        <taxon>rosids</taxon>
        <taxon>malvids</taxon>
        <taxon>Malvales</taxon>
        <taxon>Malvaceae</taxon>
        <taxon>Grewioideae</taxon>
        <taxon>Apeibeae</taxon>
        <taxon>Corchorus</taxon>
    </lineage>
</organism>
<keyword evidence="2" id="KW-1185">Reference proteome</keyword>
<sequence>MSASGSNGSSYQISHPSQGPSIENLLSNIQDLDFLLMKMATWSRNFKSLNFSVVDAWRPWMVDGQAAGKASLWKIKPIVTNIHNLLGLIHTAEIRVIKRSANSAADWFARQARPKMSYVELGQHQPSSIVGIWSRDGVGAPP</sequence>
<gene>
    <name evidence="1" type="ORF">CCACVL1_30035</name>
</gene>
<proteinExistence type="predicted"/>
<name>A0A1R3FZ23_COCAP</name>
<dbReference type="OrthoDB" id="1912352at2759"/>
<reference evidence="1 2" key="1">
    <citation type="submission" date="2013-09" db="EMBL/GenBank/DDBJ databases">
        <title>Corchorus capsularis genome sequencing.</title>
        <authorList>
            <person name="Alam M."/>
            <person name="Haque M.S."/>
            <person name="Islam M.S."/>
            <person name="Emdad E.M."/>
            <person name="Islam M.M."/>
            <person name="Ahmed B."/>
            <person name="Halim A."/>
            <person name="Hossen Q.M.M."/>
            <person name="Hossain M.Z."/>
            <person name="Ahmed R."/>
            <person name="Khan M.M."/>
            <person name="Islam R."/>
            <person name="Rashid M.M."/>
            <person name="Khan S.A."/>
            <person name="Rahman M.S."/>
            <person name="Alam M."/>
        </authorList>
    </citation>
    <scope>NUCLEOTIDE SEQUENCE [LARGE SCALE GENOMIC DNA]</scope>
    <source>
        <strain evidence="2">cv. CVL-1</strain>
        <tissue evidence="1">Whole seedling</tissue>
    </source>
</reference>
<evidence type="ECO:0000313" key="1">
    <source>
        <dbReference type="EMBL" id="OMO51056.1"/>
    </source>
</evidence>
<dbReference type="Proteomes" id="UP000188268">
    <property type="component" value="Unassembled WGS sequence"/>
</dbReference>
<evidence type="ECO:0000313" key="2">
    <source>
        <dbReference type="Proteomes" id="UP000188268"/>
    </source>
</evidence>
<dbReference type="AlphaFoldDB" id="A0A1R3FZ23"/>
<comment type="caution">
    <text evidence="1">The sequence shown here is derived from an EMBL/GenBank/DDBJ whole genome shotgun (WGS) entry which is preliminary data.</text>
</comment>
<accession>A0A1R3FZ23</accession>
<dbReference type="EMBL" id="AWWV01015965">
    <property type="protein sequence ID" value="OMO51056.1"/>
    <property type="molecule type" value="Genomic_DNA"/>
</dbReference>
<dbReference type="Gramene" id="OMO51056">
    <property type="protein sequence ID" value="OMO51056"/>
    <property type="gene ID" value="CCACVL1_30035"/>
</dbReference>
<protein>
    <submittedName>
        <fullName evidence="1">Uncharacterized protein</fullName>
    </submittedName>
</protein>